<gene>
    <name evidence="1" type="ORF">AVEN_107107_1</name>
</gene>
<evidence type="ECO:0000313" key="2">
    <source>
        <dbReference type="Proteomes" id="UP000499080"/>
    </source>
</evidence>
<dbReference type="AlphaFoldDB" id="A0A4Y2G6A9"/>
<name>A0A4Y2G6A9_ARAVE</name>
<protein>
    <submittedName>
        <fullName evidence="1">Uncharacterized protein</fullName>
    </submittedName>
</protein>
<accession>A0A4Y2G6A9</accession>
<sequence length="99" mass="11045">MFVITTSQQTCFASGLVDYALLLYRKFVAKLSRQVCPDKIISRKIKLAASVHAIWEYGMEGQKNELGFFEAPVCVWRALGKEKVCGSQCGTLNLLKQGL</sequence>
<comment type="caution">
    <text evidence="1">The sequence shown here is derived from an EMBL/GenBank/DDBJ whole genome shotgun (WGS) entry which is preliminary data.</text>
</comment>
<proteinExistence type="predicted"/>
<dbReference type="Proteomes" id="UP000499080">
    <property type="component" value="Unassembled WGS sequence"/>
</dbReference>
<evidence type="ECO:0000313" key="1">
    <source>
        <dbReference type="EMBL" id="GBM48149.1"/>
    </source>
</evidence>
<reference evidence="1 2" key="1">
    <citation type="journal article" date="2019" name="Sci. Rep.">
        <title>Orb-weaving spider Araneus ventricosus genome elucidates the spidroin gene catalogue.</title>
        <authorList>
            <person name="Kono N."/>
            <person name="Nakamura H."/>
            <person name="Ohtoshi R."/>
            <person name="Moran D.A.P."/>
            <person name="Shinohara A."/>
            <person name="Yoshida Y."/>
            <person name="Fujiwara M."/>
            <person name="Mori M."/>
            <person name="Tomita M."/>
            <person name="Arakawa K."/>
        </authorList>
    </citation>
    <scope>NUCLEOTIDE SEQUENCE [LARGE SCALE GENOMIC DNA]</scope>
</reference>
<organism evidence="1 2">
    <name type="scientific">Araneus ventricosus</name>
    <name type="common">Orbweaver spider</name>
    <name type="synonym">Epeira ventricosa</name>
    <dbReference type="NCBI Taxonomy" id="182803"/>
    <lineage>
        <taxon>Eukaryota</taxon>
        <taxon>Metazoa</taxon>
        <taxon>Ecdysozoa</taxon>
        <taxon>Arthropoda</taxon>
        <taxon>Chelicerata</taxon>
        <taxon>Arachnida</taxon>
        <taxon>Araneae</taxon>
        <taxon>Araneomorphae</taxon>
        <taxon>Entelegynae</taxon>
        <taxon>Araneoidea</taxon>
        <taxon>Araneidae</taxon>
        <taxon>Araneus</taxon>
    </lineage>
</organism>
<keyword evidence="2" id="KW-1185">Reference proteome</keyword>
<dbReference type="EMBL" id="BGPR01001205">
    <property type="protein sequence ID" value="GBM48149.1"/>
    <property type="molecule type" value="Genomic_DNA"/>
</dbReference>